<dbReference type="AlphaFoldDB" id="A0A080LWS6"/>
<feature type="compositionally biased region" description="Basic and acidic residues" evidence="1">
    <location>
        <begin position="137"/>
        <end position="155"/>
    </location>
</feature>
<dbReference type="InterPro" id="IPR003593">
    <property type="entry name" value="AAA+_ATPase"/>
</dbReference>
<dbReference type="PANTHER" id="PTHR42759">
    <property type="entry name" value="MOXR FAMILY PROTEIN"/>
    <property type="match status" value="1"/>
</dbReference>
<accession>A0A080LWS6</accession>
<sequence length="327" mass="36617">MGDEIYQPKHFRLPASNVWPGGADFPPYVFNEEITIAADVAFATGRPLLVSGPPGSGKSMLAPALASLKRWRYLQYTFTSRSRLEDLTGDLDHLRRLNDAQAATPGQSLPPRWTYLQPGVLWWTFDPAGAGTLGASESERRNHAQHFEAPRHPESGRTQGNVVVLLDEIDKAEPDLPNDLLEPLDRRRFQVPQGPEVKAGGRLKYLVLITTNGERELPPAFLRRCVCLSIKDPDKDRLLAIAAQHFPKGNEDLHRGVAERLLEHRRSAKSMDLRPPSTSEFLDAIRACAQLGIQPDPQDRVWQQIAKATLAKRSFEDEREQDVGTAW</sequence>
<dbReference type="InterPro" id="IPR050764">
    <property type="entry name" value="CbbQ/NirQ/NorQ/GpvN"/>
</dbReference>
<dbReference type="Gene3D" id="3.40.50.300">
    <property type="entry name" value="P-loop containing nucleotide triphosphate hydrolases"/>
    <property type="match status" value="1"/>
</dbReference>
<organism evidence="3 4">
    <name type="scientific">Candidatus Accumulibacter phosphatis</name>
    <dbReference type="NCBI Taxonomy" id="327160"/>
    <lineage>
        <taxon>Bacteria</taxon>
        <taxon>Pseudomonadati</taxon>
        <taxon>Pseudomonadota</taxon>
        <taxon>Betaproteobacteria</taxon>
        <taxon>Candidatus Accumulibacter</taxon>
    </lineage>
</organism>
<dbReference type="GO" id="GO:0016887">
    <property type="term" value="F:ATP hydrolysis activity"/>
    <property type="evidence" value="ECO:0007669"/>
    <property type="project" value="InterPro"/>
</dbReference>
<dbReference type="EMBL" id="JDVG02000259">
    <property type="protein sequence ID" value="KFB73242.1"/>
    <property type="molecule type" value="Genomic_DNA"/>
</dbReference>
<gene>
    <name evidence="3" type="ORF">AW09_001502</name>
</gene>
<proteinExistence type="predicted"/>
<feature type="region of interest" description="Disordered" evidence="1">
    <location>
        <begin position="133"/>
        <end position="157"/>
    </location>
</feature>
<evidence type="ECO:0000313" key="4">
    <source>
        <dbReference type="Proteomes" id="UP000020077"/>
    </source>
</evidence>
<reference evidence="3 4" key="1">
    <citation type="submission" date="2014-02" db="EMBL/GenBank/DDBJ databases">
        <title>Expanding our view of genomic diversity in Candidatus Accumulibacter clades.</title>
        <authorList>
            <person name="Skennerton C.T."/>
            <person name="Barr J.J."/>
            <person name="Slater F.R."/>
            <person name="Bond P.L."/>
            <person name="Tyson G.W."/>
        </authorList>
    </citation>
    <scope>NUCLEOTIDE SEQUENCE [LARGE SCALE GENOMIC DNA]</scope>
    <source>
        <strain evidence="4">BA-91</strain>
    </source>
</reference>
<feature type="domain" description="AAA+ ATPase" evidence="2">
    <location>
        <begin position="44"/>
        <end position="236"/>
    </location>
</feature>
<dbReference type="GO" id="GO:0005524">
    <property type="term" value="F:ATP binding"/>
    <property type="evidence" value="ECO:0007669"/>
    <property type="project" value="InterPro"/>
</dbReference>
<evidence type="ECO:0000256" key="1">
    <source>
        <dbReference type="SAM" id="MobiDB-lite"/>
    </source>
</evidence>
<evidence type="ECO:0000313" key="3">
    <source>
        <dbReference type="EMBL" id="KFB73242.1"/>
    </source>
</evidence>
<comment type="caution">
    <text evidence="3">The sequence shown here is derived from an EMBL/GenBank/DDBJ whole genome shotgun (WGS) entry which is preliminary data.</text>
</comment>
<dbReference type="InterPro" id="IPR027417">
    <property type="entry name" value="P-loop_NTPase"/>
</dbReference>
<dbReference type="SUPFAM" id="SSF52540">
    <property type="entry name" value="P-loop containing nucleoside triphosphate hydrolases"/>
    <property type="match status" value="1"/>
</dbReference>
<dbReference type="InterPro" id="IPR011704">
    <property type="entry name" value="ATPase_dyneun-rel_AAA"/>
</dbReference>
<evidence type="ECO:0000259" key="2">
    <source>
        <dbReference type="SMART" id="SM00382"/>
    </source>
</evidence>
<dbReference type="Pfam" id="PF07728">
    <property type="entry name" value="AAA_5"/>
    <property type="match status" value="1"/>
</dbReference>
<dbReference type="SMART" id="SM00382">
    <property type="entry name" value="AAA"/>
    <property type="match status" value="1"/>
</dbReference>
<dbReference type="Proteomes" id="UP000020077">
    <property type="component" value="Unassembled WGS sequence"/>
</dbReference>
<protein>
    <submittedName>
        <fullName evidence="3">AAA domain (Dynein-related subfamily)</fullName>
    </submittedName>
</protein>
<name>A0A080LWS6_9PROT</name>
<dbReference type="PANTHER" id="PTHR42759:SF1">
    <property type="entry name" value="MAGNESIUM-CHELATASE SUBUNIT CHLD"/>
    <property type="match status" value="1"/>
</dbReference>